<proteinExistence type="predicted"/>
<dbReference type="EMBL" id="GBRH01183816">
    <property type="protein sequence ID" value="JAE14080.1"/>
    <property type="molecule type" value="Transcribed_RNA"/>
</dbReference>
<organism evidence="1">
    <name type="scientific">Arundo donax</name>
    <name type="common">Giant reed</name>
    <name type="synonym">Donax arundinaceus</name>
    <dbReference type="NCBI Taxonomy" id="35708"/>
    <lineage>
        <taxon>Eukaryota</taxon>
        <taxon>Viridiplantae</taxon>
        <taxon>Streptophyta</taxon>
        <taxon>Embryophyta</taxon>
        <taxon>Tracheophyta</taxon>
        <taxon>Spermatophyta</taxon>
        <taxon>Magnoliopsida</taxon>
        <taxon>Liliopsida</taxon>
        <taxon>Poales</taxon>
        <taxon>Poaceae</taxon>
        <taxon>PACMAD clade</taxon>
        <taxon>Arundinoideae</taxon>
        <taxon>Arundineae</taxon>
        <taxon>Arundo</taxon>
    </lineage>
</organism>
<reference evidence="1" key="1">
    <citation type="submission" date="2014-09" db="EMBL/GenBank/DDBJ databases">
        <authorList>
            <person name="Magalhaes I.L.F."/>
            <person name="Oliveira U."/>
            <person name="Santos F.R."/>
            <person name="Vidigal T.H.D.A."/>
            <person name="Brescovit A.D."/>
            <person name="Santos A.J."/>
        </authorList>
    </citation>
    <scope>NUCLEOTIDE SEQUENCE</scope>
    <source>
        <tissue evidence="1">Shoot tissue taken approximately 20 cm above the soil surface</tissue>
    </source>
</reference>
<sequence length="42" mass="4680">MRPLLLTCCVLVYRTPSRQTSIISLSECSIVSNSSNFHRAVP</sequence>
<protein>
    <submittedName>
        <fullName evidence="1">Uncharacterized protein</fullName>
    </submittedName>
</protein>
<name>A0A0A9FM38_ARUDO</name>
<accession>A0A0A9FM38</accession>
<dbReference type="AlphaFoldDB" id="A0A0A9FM38"/>
<evidence type="ECO:0000313" key="1">
    <source>
        <dbReference type="EMBL" id="JAE14080.1"/>
    </source>
</evidence>
<reference evidence="1" key="2">
    <citation type="journal article" date="2015" name="Data Brief">
        <title>Shoot transcriptome of the giant reed, Arundo donax.</title>
        <authorList>
            <person name="Barrero R.A."/>
            <person name="Guerrero F.D."/>
            <person name="Moolhuijzen P."/>
            <person name="Goolsby J.A."/>
            <person name="Tidwell J."/>
            <person name="Bellgard S.E."/>
            <person name="Bellgard M.I."/>
        </authorList>
    </citation>
    <scope>NUCLEOTIDE SEQUENCE</scope>
    <source>
        <tissue evidence="1">Shoot tissue taken approximately 20 cm above the soil surface</tissue>
    </source>
</reference>